<name>A0ABV1FS57_9BACT</name>
<protein>
    <submittedName>
        <fullName evidence="7">Phosphatase PAP2 family protein</fullName>
    </submittedName>
</protein>
<gene>
    <name evidence="7" type="ORF">AAAT34_09295</name>
</gene>
<feature type="transmembrane region" description="Helical" evidence="5">
    <location>
        <begin position="165"/>
        <end position="183"/>
    </location>
</feature>
<comment type="subcellular location">
    <subcellularLocation>
        <location evidence="1">Membrane</location>
        <topology evidence="1">Multi-pass membrane protein</topology>
    </subcellularLocation>
</comment>
<sequence length="318" mass="36523">MQLSKYIELERKPRRGLMALEWVALAYVALTLLIVLFASTKLDNPQAMIWGRVRLGAITLAMWVVYRLVPCRLTRFARVLVQMSLLGWWYADTYELNKLFPNLDPFFASVEQGLFGCQPALVFAQHWPQAFFSELMYLAYASYFPIIVTTVLYYFFSRYEQFERAAFVLLASFFAFYVVFDLVPVTGPMYYYHAVGVDQVVKGVFPSVGDYFLTHTDMMTSPGWTDGPFYHVVADLHTSGERPTAAFPSSHVGISVVCMLLIWRTHNRKLFFGLLPFALLICLATVYIRAHYAIDVVAGLVTGTLFYLLWARVYDRTQ</sequence>
<evidence type="ECO:0000313" key="8">
    <source>
        <dbReference type="Proteomes" id="UP001487296"/>
    </source>
</evidence>
<feature type="transmembrane region" description="Helical" evidence="5">
    <location>
        <begin position="49"/>
        <end position="69"/>
    </location>
</feature>
<evidence type="ECO:0000259" key="6">
    <source>
        <dbReference type="SMART" id="SM00014"/>
    </source>
</evidence>
<comment type="caution">
    <text evidence="7">The sequence shown here is derived from an EMBL/GenBank/DDBJ whole genome shotgun (WGS) entry which is preliminary data.</text>
</comment>
<feature type="transmembrane region" description="Helical" evidence="5">
    <location>
        <begin position="137"/>
        <end position="156"/>
    </location>
</feature>
<evidence type="ECO:0000256" key="5">
    <source>
        <dbReference type="SAM" id="Phobius"/>
    </source>
</evidence>
<evidence type="ECO:0000256" key="3">
    <source>
        <dbReference type="ARBA" id="ARBA00022989"/>
    </source>
</evidence>
<dbReference type="InterPro" id="IPR000326">
    <property type="entry name" value="PAP2/HPO"/>
</dbReference>
<keyword evidence="2 5" id="KW-0812">Transmembrane</keyword>
<keyword evidence="3 5" id="KW-1133">Transmembrane helix</keyword>
<feature type="transmembrane region" description="Helical" evidence="5">
    <location>
        <begin position="270"/>
        <end position="290"/>
    </location>
</feature>
<evidence type="ECO:0000313" key="7">
    <source>
        <dbReference type="EMBL" id="MEQ2487242.1"/>
    </source>
</evidence>
<dbReference type="InterPro" id="IPR052185">
    <property type="entry name" value="IPC_Synthase-Related"/>
</dbReference>
<dbReference type="SUPFAM" id="SSF48317">
    <property type="entry name" value="Acid phosphatase/Vanadium-dependent haloperoxidase"/>
    <property type="match status" value="1"/>
</dbReference>
<evidence type="ECO:0000256" key="1">
    <source>
        <dbReference type="ARBA" id="ARBA00004141"/>
    </source>
</evidence>
<keyword evidence="4 5" id="KW-0472">Membrane</keyword>
<evidence type="ECO:0000256" key="2">
    <source>
        <dbReference type="ARBA" id="ARBA00022692"/>
    </source>
</evidence>
<dbReference type="InterPro" id="IPR026841">
    <property type="entry name" value="Aur1/Ipt1"/>
</dbReference>
<dbReference type="Proteomes" id="UP001487296">
    <property type="component" value="Unassembled WGS sequence"/>
</dbReference>
<dbReference type="Pfam" id="PF14378">
    <property type="entry name" value="PAP2_3"/>
    <property type="match status" value="1"/>
</dbReference>
<dbReference type="EMBL" id="JBBNFP010000037">
    <property type="protein sequence ID" value="MEQ2487242.1"/>
    <property type="molecule type" value="Genomic_DNA"/>
</dbReference>
<accession>A0ABV1FS57</accession>
<dbReference type="RefSeq" id="WP_215760322.1">
    <property type="nucleotide sequence ID" value="NZ_JAHKBE010000038.1"/>
</dbReference>
<reference evidence="7 8" key="1">
    <citation type="submission" date="2024-04" db="EMBL/GenBank/DDBJ databases">
        <title>Human intestinal bacterial collection.</title>
        <authorList>
            <person name="Pauvert C."/>
            <person name="Hitch T.C.A."/>
            <person name="Clavel T."/>
        </authorList>
    </citation>
    <scope>NUCLEOTIDE SEQUENCE [LARGE SCALE GENOMIC DNA]</scope>
    <source>
        <strain evidence="7 8">CLA-AA-H145</strain>
    </source>
</reference>
<feature type="domain" description="Phosphatidic acid phosphatase type 2/haloperoxidase" evidence="6">
    <location>
        <begin position="186"/>
        <end position="311"/>
    </location>
</feature>
<keyword evidence="8" id="KW-1185">Reference proteome</keyword>
<feature type="transmembrane region" description="Helical" evidence="5">
    <location>
        <begin position="20"/>
        <end position="37"/>
    </location>
</feature>
<feature type="transmembrane region" description="Helical" evidence="5">
    <location>
        <begin position="296"/>
        <end position="314"/>
    </location>
</feature>
<dbReference type="SMART" id="SM00014">
    <property type="entry name" value="acidPPc"/>
    <property type="match status" value="1"/>
</dbReference>
<proteinExistence type="predicted"/>
<evidence type="ECO:0000256" key="4">
    <source>
        <dbReference type="ARBA" id="ARBA00023136"/>
    </source>
</evidence>
<feature type="transmembrane region" description="Helical" evidence="5">
    <location>
        <begin position="76"/>
        <end position="91"/>
    </location>
</feature>
<dbReference type="PANTHER" id="PTHR31310:SF7">
    <property type="entry name" value="PA-PHOSPHATASE RELATED-FAMILY PROTEIN DDB_G0268928"/>
    <property type="match status" value="1"/>
</dbReference>
<feature type="transmembrane region" description="Helical" evidence="5">
    <location>
        <begin position="245"/>
        <end position="263"/>
    </location>
</feature>
<dbReference type="PANTHER" id="PTHR31310">
    <property type="match status" value="1"/>
</dbReference>
<organism evidence="7 8">
    <name type="scientific">Hallella faecis</name>
    <dbReference type="NCBI Taxonomy" id="2841596"/>
    <lineage>
        <taxon>Bacteria</taxon>
        <taxon>Pseudomonadati</taxon>
        <taxon>Bacteroidota</taxon>
        <taxon>Bacteroidia</taxon>
        <taxon>Bacteroidales</taxon>
        <taxon>Prevotellaceae</taxon>
        <taxon>Hallella</taxon>
    </lineage>
</organism>
<dbReference type="InterPro" id="IPR036938">
    <property type="entry name" value="PAP2/HPO_sf"/>
</dbReference>
<dbReference type="Gene3D" id="1.20.144.10">
    <property type="entry name" value="Phosphatidic acid phosphatase type 2/haloperoxidase"/>
    <property type="match status" value="1"/>
</dbReference>